<feature type="region of interest" description="Disordered" evidence="6">
    <location>
        <begin position="235"/>
        <end position="265"/>
    </location>
</feature>
<dbReference type="SUPFAM" id="SSF57903">
    <property type="entry name" value="FYVE/PHD zinc finger"/>
    <property type="match status" value="1"/>
</dbReference>
<accession>A0A6A1ULW1</accession>
<reference evidence="8 9" key="1">
    <citation type="journal article" date="2019" name="Plant Biotechnol. J.">
        <title>The red bayberry genome and genetic basis of sex determination.</title>
        <authorList>
            <person name="Jia H.M."/>
            <person name="Jia H.J."/>
            <person name="Cai Q.L."/>
            <person name="Wang Y."/>
            <person name="Zhao H.B."/>
            <person name="Yang W.F."/>
            <person name="Wang G.Y."/>
            <person name="Li Y.H."/>
            <person name="Zhan D.L."/>
            <person name="Shen Y.T."/>
            <person name="Niu Q.F."/>
            <person name="Chang L."/>
            <person name="Qiu J."/>
            <person name="Zhao L."/>
            <person name="Xie H.B."/>
            <person name="Fu W.Y."/>
            <person name="Jin J."/>
            <person name="Li X.W."/>
            <person name="Jiao Y."/>
            <person name="Zhou C.C."/>
            <person name="Tu T."/>
            <person name="Chai C.Y."/>
            <person name="Gao J.L."/>
            <person name="Fan L.J."/>
            <person name="van de Weg E."/>
            <person name="Wang J.Y."/>
            <person name="Gao Z.S."/>
        </authorList>
    </citation>
    <scope>NUCLEOTIDE SEQUENCE [LARGE SCALE GENOMIC DNA]</scope>
    <source>
        <tissue evidence="8">Leaves</tissue>
    </source>
</reference>
<dbReference type="InterPro" id="IPR017455">
    <property type="entry name" value="Znf_FYVE-rel"/>
</dbReference>
<feature type="compositionally biased region" description="Basic and acidic residues" evidence="6">
    <location>
        <begin position="610"/>
        <end position="619"/>
    </location>
</feature>
<dbReference type="CDD" id="cd00065">
    <property type="entry name" value="FYVE_like_SF"/>
    <property type="match status" value="1"/>
</dbReference>
<evidence type="ECO:0000259" key="7">
    <source>
        <dbReference type="PROSITE" id="PS50178"/>
    </source>
</evidence>
<feature type="coiled-coil region" evidence="5">
    <location>
        <begin position="454"/>
        <end position="500"/>
    </location>
</feature>
<dbReference type="InterPro" id="IPR011990">
    <property type="entry name" value="TPR-like_helical_dom_sf"/>
</dbReference>
<dbReference type="SMART" id="SM00028">
    <property type="entry name" value="TPR"/>
    <property type="match status" value="7"/>
</dbReference>
<evidence type="ECO:0000256" key="1">
    <source>
        <dbReference type="ARBA" id="ARBA00022723"/>
    </source>
</evidence>
<dbReference type="PANTHER" id="PTHR47553:SF1">
    <property type="entry name" value="RING_FYVE_PHD ZINC FINGER SUPERFAMILY PROTEIN"/>
    <property type="match status" value="1"/>
</dbReference>
<dbReference type="SMART" id="SM00064">
    <property type="entry name" value="FYVE"/>
    <property type="match status" value="1"/>
</dbReference>
<evidence type="ECO:0000256" key="3">
    <source>
        <dbReference type="ARBA" id="ARBA00022833"/>
    </source>
</evidence>
<dbReference type="EMBL" id="RXIC02000086">
    <property type="protein sequence ID" value="KAB1201251.1"/>
    <property type="molecule type" value="Genomic_DNA"/>
</dbReference>
<dbReference type="InterPro" id="IPR019734">
    <property type="entry name" value="TPR_rpt"/>
</dbReference>
<evidence type="ECO:0000313" key="9">
    <source>
        <dbReference type="Proteomes" id="UP000516437"/>
    </source>
</evidence>
<dbReference type="InterPro" id="IPR000306">
    <property type="entry name" value="Znf_FYVE"/>
</dbReference>
<keyword evidence="2 4" id="KW-0863">Zinc-finger</keyword>
<dbReference type="Pfam" id="PF01363">
    <property type="entry name" value="FYVE"/>
    <property type="match status" value="1"/>
</dbReference>
<dbReference type="OrthoDB" id="660555at2759"/>
<feature type="region of interest" description="Disordered" evidence="6">
    <location>
        <begin position="736"/>
        <end position="776"/>
    </location>
</feature>
<dbReference type="Gene3D" id="3.30.40.10">
    <property type="entry name" value="Zinc/RING finger domain, C3HC4 (zinc finger)"/>
    <property type="match status" value="1"/>
</dbReference>
<feature type="coiled-coil region" evidence="5">
    <location>
        <begin position="339"/>
        <end position="369"/>
    </location>
</feature>
<sequence>MLEKIGLPAKPALRGSNWVVDASHCQGCNSQFTFINRKHHCRRCGGLFCNTCTQLRMVLRGQGDSPVRICEPCKKLEEAARFEMRHGHKSRAGRGSSKLTSNYEDEVLNQILGSAREESFPSGQELNNDMVSSIQRATSSASCSSAQDFAMQNGGEEIHKSISLDDPNNLKSDMGSASPEELRERALDEKKKYKILKGEGKSEEALKAFKRGKELERQAEALELYLRKSRKKVLASGNTDDIQNKDGSKESGRKSKIITQDGKEKDDLAAELRELGWCDKDLHDEGKKMVSMSLEGELSSLLGVVSQKTNKYKGSPGIDKSEVVALKKKALMLKREGKLAEAKEELKRAKVLEKQLEEEELLVGAEESDDELSLLIRSMDTDKEELSVEYEPEHAFNFKHIVGASDDLIADGNFEVTDEDMEDPEITAALESLGWTENSIGQENILHQSISVDREAMLTEIRSLKREALNQKRAGNVTEATAKLKKAKVLERDLQNFESQEDNFLIQKPTPIEKHSTSISDDGFLTASKVDDGDVNARKDVGSSFPPKSRLTIQKELLNLKKKALALRREGRLDEAEEELKKGRVLEHQLEQMDNASKMHGTMVAVGIKDSNKDLDVSRDLPVGQGGEGEEDVTDQDMHDPTYLSLLKNLGWTDEDNELAKAPKPSKPDDNFPAQIVKSSLTQSPPNILVRKSRSKAELQRELLSLKRKALALRRQGKTEKAEEVLSNAKELEAQIVENEAPEGQVEIESNRPKDKAFKPPVESSEEEGDADEKDMYDPTLLSMLKNLGWKDEQLEPVTMEDRAKQVAVNTLQKTDLSVIKSSSDSPVPAPRSKGEIQRELLGLKRKALGFRRKGESEQAEATLRMAKVLQDQLEVLEAPKMELLVNAPEDKRREHFELLITHENHQNTEDAIEVNKGSVPAVVDSNNEVVLPSVGLERLQSHMINPSLRNAGNSIPLTSLFPEEDNPSSVELVTSDEMSPPVNTRTAKTTGHVPGLGQSATMIDLLTGDDWHHSRKSDEKREEKSNLGSDVLSVSGPAINLGSLASSGKGLGSKVYVPTEKRQMIPADENPNFNEATSVAGFASQKNDSSPRQEILSHKRRAVALKREGKLREAREELRQAKLLEKSFEDDNSQLQTGASDVYSSNVPFIEKTEQGTSNLAPKPLSSRDRFKLQQESLGHKRQALKLRREGRMDEAEAEFELAKALEAQLEESAIHDSVESSASKLEPLDDLVVEDLLDPQLLSALKGIGLEDANGMVSSLPEKPEPSKLNVGKVESSNIERTQLEERIKAEKVKAVNLKRSGKQAEALDALRRAKLLERKLNAFASR</sequence>
<feature type="region of interest" description="Disordered" evidence="6">
    <location>
        <begin position="160"/>
        <end position="185"/>
    </location>
</feature>
<evidence type="ECO:0000313" key="8">
    <source>
        <dbReference type="EMBL" id="KAB1201251.1"/>
    </source>
</evidence>
<feature type="compositionally biased region" description="Acidic residues" evidence="6">
    <location>
        <begin position="764"/>
        <end position="775"/>
    </location>
</feature>
<dbReference type="GO" id="GO:0008270">
    <property type="term" value="F:zinc ion binding"/>
    <property type="evidence" value="ECO:0007669"/>
    <property type="project" value="UniProtKB-KW"/>
</dbReference>
<evidence type="ECO:0000256" key="5">
    <source>
        <dbReference type="SAM" id="Coils"/>
    </source>
</evidence>
<keyword evidence="9" id="KW-1185">Reference proteome</keyword>
<protein>
    <submittedName>
        <fullName evidence="8">Vacuolar protein sorting-associated protein 27</fullName>
    </submittedName>
</protein>
<dbReference type="PROSITE" id="PS50178">
    <property type="entry name" value="ZF_FYVE"/>
    <property type="match status" value="1"/>
</dbReference>
<feature type="region of interest" description="Disordered" evidence="6">
    <location>
        <begin position="1012"/>
        <end position="1034"/>
    </location>
</feature>
<proteinExistence type="predicted"/>
<dbReference type="InterPro" id="IPR011011">
    <property type="entry name" value="Znf_FYVE_PHD"/>
</dbReference>
<feature type="region of interest" description="Disordered" evidence="6">
    <location>
        <begin position="610"/>
        <end position="639"/>
    </location>
</feature>
<organism evidence="8 9">
    <name type="scientific">Morella rubra</name>
    <name type="common">Chinese bayberry</name>
    <dbReference type="NCBI Taxonomy" id="262757"/>
    <lineage>
        <taxon>Eukaryota</taxon>
        <taxon>Viridiplantae</taxon>
        <taxon>Streptophyta</taxon>
        <taxon>Embryophyta</taxon>
        <taxon>Tracheophyta</taxon>
        <taxon>Spermatophyta</taxon>
        <taxon>Magnoliopsida</taxon>
        <taxon>eudicotyledons</taxon>
        <taxon>Gunneridae</taxon>
        <taxon>Pentapetalae</taxon>
        <taxon>rosids</taxon>
        <taxon>fabids</taxon>
        <taxon>Fagales</taxon>
        <taxon>Myricaceae</taxon>
        <taxon>Morella</taxon>
    </lineage>
</organism>
<feature type="compositionally biased region" description="Basic and acidic residues" evidence="6">
    <location>
        <begin position="749"/>
        <end position="758"/>
    </location>
</feature>
<feature type="compositionally biased region" description="Basic and acidic residues" evidence="6">
    <location>
        <begin position="1012"/>
        <end position="1026"/>
    </location>
</feature>
<feature type="compositionally biased region" description="Basic and acidic residues" evidence="6">
    <location>
        <begin position="242"/>
        <end position="253"/>
    </location>
</feature>
<dbReference type="Proteomes" id="UP000516437">
    <property type="component" value="Unassembled WGS sequence"/>
</dbReference>
<feature type="region of interest" description="Disordered" evidence="6">
    <location>
        <begin position="966"/>
        <end position="998"/>
    </location>
</feature>
<dbReference type="SUPFAM" id="SSF48452">
    <property type="entry name" value="TPR-like"/>
    <property type="match status" value="1"/>
</dbReference>
<evidence type="ECO:0000256" key="6">
    <source>
        <dbReference type="SAM" id="MobiDB-lite"/>
    </source>
</evidence>
<evidence type="ECO:0000256" key="2">
    <source>
        <dbReference type="ARBA" id="ARBA00022771"/>
    </source>
</evidence>
<keyword evidence="1" id="KW-0479">Metal-binding</keyword>
<name>A0A6A1ULW1_9ROSI</name>
<comment type="caution">
    <text evidence="8">The sequence shown here is derived from an EMBL/GenBank/DDBJ whole genome shotgun (WGS) entry which is preliminary data.</text>
</comment>
<keyword evidence="3" id="KW-0862">Zinc</keyword>
<feature type="region of interest" description="Disordered" evidence="6">
    <location>
        <begin position="1259"/>
        <end position="1278"/>
    </location>
</feature>
<dbReference type="PANTHER" id="PTHR47553">
    <property type="entry name" value="MYOSIN-11"/>
    <property type="match status" value="1"/>
</dbReference>
<evidence type="ECO:0000256" key="4">
    <source>
        <dbReference type="PROSITE-ProRule" id="PRU00091"/>
    </source>
</evidence>
<gene>
    <name evidence="8" type="ORF">CJ030_MR0G004571</name>
</gene>
<feature type="domain" description="FYVE-type" evidence="7">
    <location>
        <begin position="19"/>
        <end position="78"/>
    </location>
</feature>
<feature type="coiled-coil region" evidence="5">
    <location>
        <begin position="689"/>
        <end position="735"/>
    </location>
</feature>
<dbReference type="InterPro" id="IPR013083">
    <property type="entry name" value="Znf_RING/FYVE/PHD"/>
</dbReference>
<keyword evidence="5" id="KW-0175">Coiled coil</keyword>